<dbReference type="Gene3D" id="3.90.70.10">
    <property type="entry name" value="Cysteine proteinases"/>
    <property type="match status" value="1"/>
</dbReference>
<protein>
    <submittedName>
        <fullName evidence="7">Papain family cysteine protease</fullName>
    </submittedName>
</protein>
<reference evidence="7 8" key="1">
    <citation type="submission" date="2014-10" db="EMBL/GenBank/DDBJ databases">
        <title>Draft genome of the hookworm Ancylostoma caninum.</title>
        <authorList>
            <person name="Mitreva M."/>
        </authorList>
    </citation>
    <scope>NUCLEOTIDE SEQUENCE [LARGE SCALE GENOMIC DNA]</scope>
    <source>
        <strain evidence="7 8">Baltimore</strain>
    </source>
</reference>
<dbReference type="STRING" id="29170.A0A368GSF6"/>
<dbReference type="PANTHER" id="PTHR12411">
    <property type="entry name" value="CYSTEINE PROTEASE FAMILY C1-RELATED"/>
    <property type="match status" value="1"/>
</dbReference>
<name>A0A368GSF6_ANCCA</name>
<dbReference type="GO" id="GO:0006508">
    <property type="term" value="P:proteolysis"/>
    <property type="evidence" value="ECO:0007669"/>
    <property type="project" value="UniProtKB-KW"/>
</dbReference>
<keyword evidence="3" id="KW-0378">Hydrolase</keyword>
<evidence type="ECO:0000256" key="3">
    <source>
        <dbReference type="ARBA" id="ARBA00022801"/>
    </source>
</evidence>
<dbReference type="SUPFAM" id="SSF54001">
    <property type="entry name" value="Cysteine proteinases"/>
    <property type="match status" value="1"/>
</dbReference>
<comment type="caution">
    <text evidence="7">The sequence shown here is derived from an EMBL/GenBank/DDBJ whole genome shotgun (WGS) entry which is preliminary data.</text>
</comment>
<evidence type="ECO:0000313" key="7">
    <source>
        <dbReference type="EMBL" id="RCN47322.1"/>
    </source>
</evidence>
<dbReference type="PROSITE" id="PS00139">
    <property type="entry name" value="THIOL_PROTEASE_CYS"/>
    <property type="match status" value="1"/>
</dbReference>
<dbReference type="OrthoDB" id="5850821at2759"/>
<gene>
    <name evidence="7" type="ORF">ANCCAN_06610</name>
</gene>
<evidence type="ECO:0000256" key="4">
    <source>
        <dbReference type="ARBA" id="ARBA00022807"/>
    </source>
</evidence>
<dbReference type="InterPro" id="IPR013128">
    <property type="entry name" value="Peptidase_C1A"/>
</dbReference>
<comment type="similarity">
    <text evidence="1">Belongs to the peptidase C1 family.</text>
</comment>
<dbReference type="AlphaFoldDB" id="A0A368GSF6"/>
<organism evidence="7 8">
    <name type="scientific">Ancylostoma caninum</name>
    <name type="common">Dog hookworm</name>
    <dbReference type="NCBI Taxonomy" id="29170"/>
    <lineage>
        <taxon>Eukaryota</taxon>
        <taxon>Metazoa</taxon>
        <taxon>Ecdysozoa</taxon>
        <taxon>Nematoda</taxon>
        <taxon>Chromadorea</taxon>
        <taxon>Rhabditida</taxon>
        <taxon>Rhabditina</taxon>
        <taxon>Rhabditomorpha</taxon>
        <taxon>Strongyloidea</taxon>
        <taxon>Ancylostomatidae</taxon>
        <taxon>Ancylostomatinae</taxon>
        <taxon>Ancylostoma</taxon>
    </lineage>
</organism>
<keyword evidence="8" id="KW-1185">Reference proteome</keyword>
<dbReference type="GO" id="GO:0008234">
    <property type="term" value="F:cysteine-type peptidase activity"/>
    <property type="evidence" value="ECO:0007669"/>
    <property type="project" value="UniProtKB-KW"/>
</dbReference>
<keyword evidence="4" id="KW-0788">Thiol protease</keyword>
<feature type="domain" description="Peptidase C1A papain C-terminal" evidence="6">
    <location>
        <begin position="79"/>
        <end position="229"/>
    </location>
</feature>
<dbReference type="Pfam" id="PF00112">
    <property type="entry name" value="Peptidase_C1"/>
    <property type="match status" value="1"/>
</dbReference>
<keyword evidence="2 7" id="KW-0645">Protease</keyword>
<feature type="non-terminal residue" evidence="7">
    <location>
        <position position="1"/>
    </location>
</feature>
<dbReference type="SMART" id="SM00645">
    <property type="entry name" value="Pept_C1"/>
    <property type="match status" value="1"/>
</dbReference>
<accession>A0A368GSF6</accession>
<proteinExistence type="inferred from homology"/>
<sequence length="229" mass="26304">LATSLHIVYPTPFAVKLPLHEAEKLTGKNLVEYLRRHQNLFEVEEPNEADERMKYLLDPKYLISPDEKDRKQDDDDVEPPEEFDARNKWPECADLMNTVRDQTKCGSCWAVSAASVMTDRLCVQSKGKIKAFLSDTDILSCCGRFCGYGCRGGANIRAWKHVMRNGICTGGPYGYKRGCRPYAFHPCGVHKDQVYYGECPRKSYDTPECRKICQRGYPVPYSKDRYYEC</sequence>
<evidence type="ECO:0000256" key="5">
    <source>
        <dbReference type="SAM" id="MobiDB-lite"/>
    </source>
</evidence>
<dbReference type="InterPro" id="IPR000169">
    <property type="entry name" value="Pept_cys_AS"/>
</dbReference>
<evidence type="ECO:0000256" key="2">
    <source>
        <dbReference type="ARBA" id="ARBA00022670"/>
    </source>
</evidence>
<dbReference type="InterPro" id="IPR038765">
    <property type="entry name" value="Papain-like_cys_pep_sf"/>
</dbReference>
<feature type="region of interest" description="Disordered" evidence="5">
    <location>
        <begin position="65"/>
        <end position="84"/>
    </location>
</feature>
<dbReference type="EMBL" id="JOJR01000064">
    <property type="protein sequence ID" value="RCN47322.1"/>
    <property type="molecule type" value="Genomic_DNA"/>
</dbReference>
<evidence type="ECO:0000259" key="6">
    <source>
        <dbReference type="SMART" id="SM00645"/>
    </source>
</evidence>
<dbReference type="InterPro" id="IPR000668">
    <property type="entry name" value="Peptidase_C1A_C"/>
</dbReference>
<evidence type="ECO:0000313" key="8">
    <source>
        <dbReference type="Proteomes" id="UP000252519"/>
    </source>
</evidence>
<evidence type="ECO:0000256" key="1">
    <source>
        <dbReference type="ARBA" id="ARBA00008455"/>
    </source>
</evidence>
<dbReference type="Proteomes" id="UP000252519">
    <property type="component" value="Unassembled WGS sequence"/>
</dbReference>